<evidence type="ECO:0000256" key="5">
    <source>
        <dbReference type="ARBA" id="ARBA00012699"/>
    </source>
</evidence>
<evidence type="ECO:0000256" key="2">
    <source>
        <dbReference type="ARBA" id="ARBA00004760"/>
    </source>
</evidence>
<accession>A0A6P8WZN1</accession>
<keyword evidence="12" id="KW-0443">Lipid metabolism</keyword>
<proteinExistence type="inferred from homology"/>
<comment type="subcellular location">
    <subcellularLocation>
        <location evidence="1">Golgi apparatus membrane</location>
        <topology evidence="1">Multi-pass membrane protein</topology>
    </subcellularLocation>
</comment>
<evidence type="ECO:0000256" key="14">
    <source>
        <dbReference type="ARBA" id="ARBA00047869"/>
    </source>
</evidence>
<dbReference type="FunFam" id="3.90.550.10:FF:000041">
    <property type="entry name" value="UDP-glucose ceramide glucosyltransferase"/>
    <property type="match status" value="1"/>
</dbReference>
<evidence type="ECO:0000256" key="10">
    <source>
        <dbReference type="ARBA" id="ARBA00022989"/>
    </source>
</evidence>
<dbReference type="OrthoDB" id="1483400at2759"/>
<gene>
    <name evidence="19" type="primary">LOC117567940</name>
</gene>
<comment type="pathway">
    <text evidence="2">Lipid metabolism; sphingolipid metabolism.</text>
</comment>
<evidence type="ECO:0000256" key="17">
    <source>
        <dbReference type="SAM" id="Phobius"/>
    </source>
</evidence>
<evidence type="ECO:0000256" key="13">
    <source>
        <dbReference type="ARBA" id="ARBA00023136"/>
    </source>
</evidence>
<evidence type="ECO:0000256" key="12">
    <source>
        <dbReference type="ARBA" id="ARBA00023098"/>
    </source>
</evidence>
<organism evidence="18 19">
    <name type="scientific">Drosophila albomicans</name>
    <name type="common">Fruit fly</name>
    <dbReference type="NCBI Taxonomy" id="7291"/>
    <lineage>
        <taxon>Eukaryota</taxon>
        <taxon>Metazoa</taxon>
        <taxon>Ecdysozoa</taxon>
        <taxon>Arthropoda</taxon>
        <taxon>Hexapoda</taxon>
        <taxon>Insecta</taxon>
        <taxon>Pterygota</taxon>
        <taxon>Neoptera</taxon>
        <taxon>Endopterygota</taxon>
        <taxon>Diptera</taxon>
        <taxon>Brachycera</taxon>
        <taxon>Muscomorpha</taxon>
        <taxon>Ephydroidea</taxon>
        <taxon>Drosophilidae</taxon>
        <taxon>Drosophila</taxon>
    </lineage>
</organism>
<evidence type="ECO:0000256" key="8">
    <source>
        <dbReference type="ARBA" id="ARBA00022679"/>
    </source>
</evidence>
<keyword evidence="9 17" id="KW-0812">Transmembrane</keyword>
<feature type="compositionally biased region" description="Gly residues" evidence="16">
    <location>
        <begin position="445"/>
        <end position="459"/>
    </location>
</feature>
<dbReference type="RefSeq" id="XP_034104125.1">
    <property type="nucleotide sequence ID" value="XM_034248234.2"/>
</dbReference>
<keyword evidence="7" id="KW-0328">Glycosyltransferase</keyword>
<dbReference type="GeneID" id="117567940"/>
<name>A0A6P8WZN1_DROAB</name>
<dbReference type="SUPFAM" id="SSF53448">
    <property type="entry name" value="Nucleotide-diphospho-sugar transferases"/>
    <property type="match status" value="1"/>
</dbReference>
<evidence type="ECO:0000256" key="9">
    <source>
        <dbReference type="ARBA" id="ARBA00022692"/>
    </source>
</evidence>
<keyword evidence="6" id="KW-0444">Lipid biosynthesis</keyword>
<dbReference type="CDD" id="cd02520">
    <property type="entry name" value="Glucosylceramide_synthase"/>
    <property type="match status" value="1"/>
</dbReference>
<feature type="region of interest" description="Disordered" evidence="16">
    <location>
        <begin position="437"/>
        <end position="478"/>
    </location>
</feature>
<dbReference type="AlphaFoldDB" id="A0A6P8WZN1"/>
<comment type="catalytic activity">
    <reaction evidence="15">
        <text>N-(9Z-octadecenoyl)-sphing-4-enine + UDP-alpha-D-xylose = beta-D-xylosyl-(1&lt;-&gt;1')-N-(9Z-octadecenoyl)-sphing-4-enine + UDP + H(+)</text>
        <dbReference type="Rhea" id="RHEA:70247"/>
        <dbReference type="ChEBI" id="CHEBI:15378"/>
        <dbReference type="ChEBI" id="CHEBI:57632"/>
        <dbReference type="ChEBI" id="CHEBI:58223"/>
        <dbReference type="ChEBI" id="CHEBI:77996"/>
        <dbReference type="ChEBI" id="CHEBI:189081"/>
    </reaction>
    <physiologicalReaction direction="left-to-right" evidence="15">
        <dbReference type="Rhea" id="RHEA:70248"/>
    </physiologicalReaction>
</comment>
<comment type="pathway">
    <text evidence="3">Sphingolipid metabolism.</text>
</comment>
<feature type="transmembrane region" description="Helical" evidence="17">
    <location>
        <begin position="289"/>
        <end position="312"/>
    </location>
</feature>
<dbReference type="Gene3D" id="3.90.550.10">
    <property type="entry name" value="Spore Coat Polysaccharide Biosynthesis Protein SpsA, Chain A"/>
    <property type="match status" value="1"/>
</dbReference>
<evidence type="ECO:0000256" key="16">
    <source>
        <dbReference type="SAM" id="MobiDB-lite"/>
    </source>
</evidence>
<evidence type="ECO:0000256" key="1">
    <source>
        <dbReference type="ARBA" id="ARBA00004653"/>
    </source>
</evidence>
<dbReference type="CTD" id="37516"/>
<evidence type="ECO:0000313" key="19">
    <source>
        <dbReference type="RefSeq" id="XP_034104125.1"/>
    </source>
</evidence>
<dbReference type="PANTHER" id="PTHR12726:SF0">
    <property type="entry name" value="CERAMIDE GLUCOSYLTRANSFERASE"/>
    <property type="match status" value="1"/>
</dbReference>
<sequence>MSHLPLPLYGFAAFFMIFWFGTWCVHLIAICYGKYKLHKKSCKLPTESSPLPGVSILKPLMGVDPNLQHNLETFFTMDYPLYELLFCVEDKHDPAIKLVEQLLDKYPQIDAQLFVGGSDVGVNPKINNIHPGYMAAKYDFVMISDSGIKMKDDTLLDMVQNMSERHALVHQMPFTCDRDGFAATFEKVFFGTVQSRIYLSADALGINCHTGMSCLLRKAVIDQLGGLRAFGCYLAEDFFIAKRVTELGWKMRISNQPALQNSGLCDIGSFQARLIRWAKLRVAMVPTTILLEPLSECLVLGALAACSASLLFAWDPLVFYLVHILGWFLSDWLLLSIVQHGSMPFHKFEFVIGWFFRELSGPYLFLHALWNPAIRWRTRTFKLHWGGIAYELPLNNTPASESPLIASQQQQQQPAPTLLTATAAAAVTATSTSTTTLATTTCSGSGSGSGTGTGTGTGSSTGVVTTGTLPMAKHRLLS</sequence>
<dbReference type="PANTHER" id="PTHR12726">
    <property type="entry name" value="CERAMIDE GLUCOSYLTRANSFERASE"/>
    <property type="match status" value="1"/>
</dbReference>
<keyword evidence="8" id="KW-0808">Transferase</keyword>
<dbReference type="InterPro" id="IPR025993">
    <property type="entry name" value="Ceramide_glucosylTrfase"/>
</dbReference>
<evidence type="ECO:0000256" key="6">
    <source>
        <dbReference type="ARBA" id="ARBA00022516"/>
    </source>
</evidence>
<dbReference type="UniPathway" id="UPA00222"/>
<evidence type="ECO:0000256" key="7">
    <source>
        <dbReference type="ARBA" id="ARBA00022676"/>
    </source>
</evidence>
<dbReference type="InterPro" id="IPR029044">
    <property type="entry name" value="Nucleotide-diphossugar_trans"/>
</dbReference>
<dbReference type="GO" id="GO:0006679">
    <property type="term" value="P:glucosylceramide biosynthetic process"/>
    <property type="evidence" value="ECO:0007669"/>
    <property type="project" value="TreeGrafter"/>
</dbReference>
<dbReference type="GO" id="GO:0000139">
    <property type="term" value="C:Golgi membrane"/>
    <property type="evidence" value="ECO:0007669"/>
    <property type="project" value="UniProtKB-SubCell"/>
</dbReference>
<dbReference type="EC" id="2.4.1.80" evidence="5"/>
<reference evidence="19" key="1">
    <citation type="submission" date="2025-08" db="UniProtKB">
        <authorList>
            <consortium name="RefSeq"/>
        </authorList>
    </citation>
    <scope>IDENTIFICATION</scope>
    <source>
        <strain evidence="19">15112-1751.03</strain>
        <tissue evidence="19">Whole Adult</tissue>
    </source>
</reference>
<evidence type="ECO:0000313" key="18">
    <source>
        <dbReference type="Proteomes" id="UP000515160"/>
    </source>
</evidence>
<feature type="transmembrane region" description="Helical" evidence="17">
    <location>
        <begin position="6"/>
        <end position="33"/>
    </location>
</feature>
<feature type="transmembrane region" description="Helical" evidence="17">
    <location>
        <begin position="318"/>
        <end position="338"/>
    </location>
</feature>
<keyword evidence="10 17" id="KW-1133">Transmembrane helix</keyword>
<evidence type="ECO:0000256" key="15">
    <source>
        <dbReference type="ARBA" id="ARBA00048104"/>
    </source>
</evidence>
<dbReference type="GO" id="GO:0008120">
    <property type="term" value="F:ceramide glucosyltransferase activity"/>
    <property type="evidence" value="ECO:0007669"/>
    <property type="project" value="UniProtKB-EC"/>
</dbReference>
<protein>
    <recommendedName>
        <fullName evidence="5">ceramide glucosyltransferase</fullName>
        <ecNumber evidence="5">2.4.1.80</ecNumber>
    </recommendedName>
</protein>
<dbReference type="Proteomes" id="UP000515160">
    <property type="component" value="Chromosome 3"/>
</dbReference>
<keyword evidence="18" id="KW-1185">Reference proteome</keyword>
<evidence type="ECO:0000256" key="3">
    <source>
        <dbReference type="ARBA" id="ARBA00004991"/>
    </source>
</evidence>
<dbReference type="Pfam" id="PF13506">
    <property type="entry name" value="Glyco_transf_21"/>
    <property type="match status" value="1"/>
</dbReference>
<keyword evidence="13 17" id="KW-0472">Membrane</keyword>
<evidence type="ECO:0000256" key="11">
    <source>
        <dbReference type="ARBA" id="ARBA00023034"/>
    </source>
</evidence>
<comment type="similarity">
    <text evidence="4">Belongs to the glycosyltransferase 2 family.</text>
</comment>
<comment type="catalytic activity">
    <reaction evidence="14">
        <text>UDP-alpha-D-xylose + an N-acylsphing-4-enine = a beta-D-xylosyl-(1&lt;-&gt;1')-N-acylsphing-4-enine + UDP + H(+)</text>
        <dbReference type="Rhea" id="RHEA:70243"/>
        <dbReference type="ChEBI" id="CHEBI:15378"/>
        <dbReference type="ChEBI" id="CHEBI:52639"/>
        <dbReference type="ChEBI" id="CHEBI:57632"/>
        <dbReference type="ChEBI" id="CHEBI:58223"/>
        <dbReference type="ChEBI" id="CHEBI:189068"/>
    </reaction>
    <physiologicalReaction direction="left-to-right" evidence="14">
        <dbReference type="Rhea" id="RHEA:70244"/>
    </physiologicalReaction>
</comment>
<evidence type="ECO:0000256" key="4">
    <source>
        <dbReference type="ARBA" id="ARBA00006739"/>
    </source>
</evidence>
<keyword evidence="11" id="KW-0333">Golgi apparatus</keyword>